<dbReference type="RefSeq" id="WP_007503069.1">
    <property type="nucleotide sequence ID" value="NZ_AFCE01000082.1"/>
</dbReference>
<dbReference type="InterPro" id="IPR012296">
    <property type="entry name" value="Nuclease_put_TT1808"/>
</dbReference>
<feature type="domain" description="Putative restriction endonuclease" evidence="1">
    <location>
        <begin position="17"/>
        <end position="190"/>
    </location>
</feature>
<accession>F5L4E2</accession>
<evidence type="ECO:0000313" key="2">
    <source>
        <dbReference type="EMBL" id="EGL83785.1"/>
    </source>
</evidence>
<dbReference type="InterPro" id="IPR011335">
    <property type="entry name" value="Restrct_endonuc-II-like"/>
</dbReference>
<dbReference type="PANTHER" id="PTHR36558">
    <property type="entry name" value="GLR1098 PROTEIN"/>
    <property type="match status" value="1"/>
</dbReference>
<dbReference type="EMBL" id="AFCE01000082">
    <property type="protein sequence ID" value="EGL83785.1"/>
    <property type="molecule type" value="Genomic_DNA"/>
</dbReference>
<dbReference type="OrthoDB" id="9808428at2"/>
<dbReference type="Gene3D" id="3.90.1570.10">
    <property type="entry name" value="tt1808, chain A"/>
    <property type="match status" value="1"/>
</dbReference>
<dbReference type="InterPro" id="IPR008538">
    <property type="entry name" value="Uma2"/>
</dbReference>
<dbReference type="SUPFAM" id="SSF52980">
    <property type="entry name" value="Restriction endonuclease-like"/>
    <property type="match status" value="1"/>
</dbReference>
<reference evidence="2 3" key="1">
    <citation type="journal article" date="2011" name="J. Bacteriol.">
        <title>Draft genome sequence of the thermoalkaliphilic Caldalkalibacillus thermarum strain TA2.A1.</title>
        <authorList>
            <person name="Kalamorz F."/>
            <person name="Keis S."/>
            <person name="McMillan D.G."/>
            <person name="Olsson K."/>
            <person name="Stanton J.A."/>
            <person name="Stockwell P."/>
            <person name="Black M.A."/>
            <person name="Klingeman D.M."/>
            <person name="Land M.L."/>
            <person name="Han C.S."/>
            <person name="Martin S.L."/>
            <person name="Becher S.A."/>
            <person name="Peddie C.J."/>
            <person name="Morgan H.W."/>
            <person name="Matthies D."/>
            <person name="Preiss L."/>
            <person name="Meier T."/>
            <person name="Brown S.D."/>
            <person name="Cook G.M."/>
        </authorList>
    </citation>
    <scope>NUCLEOTIDE SEQUENCE [LARGE SCALE GENOMIC DNA]</scope>
    <source>
        <strain evidence="2 3">TA2.A1</strain>
    </source>
</reference>
<dbReference type="AlphaFoldDB" id="F5L4E2"/>
<comment type="caution">
    <text evidence="2">The sequence shown here is derived from an EMBL/GenBank/DDBJ whole genome shotgun (WGS) entry which is preliminary data.</text>
</comment>
<dbReference type="Pfam" id="PF05685">
    <property type="entry name" value="Uma2"/>
    <property type="match status" value="1"/>
</dbReference>
<protein>
    <recommendedName>
        <fullName evidence="1">Putative restriction endonuclease domain-containing protein</fullName>
    </recommendedName>
</protein>
<dbReference type="CDD" id="cd06260">
    <property type="entry name" value="DUF820-like"/>
    <property type="match status" value="1"/>
</dbReference>
<evidence type="ECO:0000259" key="1">
    <source>
        <dbReference type="Pfam" id="PF05685"/>
    </source>
</evidence>
<organism evidence="2 3">
    <name type="scientific">Caldalkalibacillus thermarum (strain TA2.A1)</name>
    <dbReference type="NCBI Taxonomy" id="986075"/>
    <lineage>
        <taxon>Bacteria</taxon>
        <taxon>Bacillati</taxon>
        <taxon>Bacillota</taxon>
        <taxon>Bacilli</taxon>
        <taxon>Bacillales</taxon>
        <taxon>Bacillaceae</taxon>
        <taxon>Caldalkalibacillus</taxon>
    </lineage>
</organism>
<sequence>MSGSFDLKKSDKTYTYADYLNWPDDERLELINGVPYLLAPSPSRQHQEVVMALSATLYQALRNHPCRVYTAPLDVRLANNQDEQEAHIINVVQPDIVVVCDPAKLDDRGVKGAPDLIIEVTSPSTATNDYIHKRKLYEQHGVKEYWIVHPIDHIVMVYLLHDQGQYEGPVFYSKEDEVPVRIIPGVSIKLEEIFSEKTDQ</sequence>
<evidence type="ECO:0000313" key="3">
    <source>
        <dbReference type="Proteomes" id="UP000010716"/>
    </source>
</evidence>
<gene>
    <name evidence="2" type="ORF">CathTA2_0654</name>
</gene>
<dbReference type="Proteomes" id="UP000010716">
    <property type="component" value="Unassembled WGS sequence"/>
</dbReference>
<name>F5L4E2_CALTT</name>
<proteinExistence type="predicted"/>
<dbReference type="eggNOG" id="COG4636">
    <property type="taxonomic scope" value="Bacteria"/>
</dbReference>
<dbReference type="PANTHER" id="PTHR36558:SF1">
    <property type="entry name" value="RESTRICTION ENDONUCLEASE DOMAIN-CONTAINING PROTEIN-RELATED"/>
    <property type="match status" value="1"/>
</dbReference>